<organism evidence="1 2">
    <name type="scientific">Rosenbergiella nectarea</name>
    <dbReference type="NCBI Taxonomy" id="988801"/>
    <lineage>
        <taxon>Bacteria</taxon>
        <taxon>Pseudomonadati</taxon>
        <taxon>Pseudomonadota</taxon>
        <taxon>Gammaproteobacteria</taxon>
        <taxon>Enterobacterales</taxon>
        <taxon>Erwiniaceae</taxon>
        <taxon>Rosenbergiella</taxon>
    </lineage>
</organism>
<evidence type="ECO:0000313" key="2">
    <source>
        <dbReference type="Proteomes" id="UP000242515"/>
    </source>
</evidence>
<evidence type="ECO:0000313" key="1">
    <source>
        <dbReference type="EMBL" id="SER13862.1"/>
    </source>
</evidence>
<name>A0A1H9LQT1_9GAMM</name>
<dbReference type="EMBL" id="FOGC01000012">
    <property type="protein sequence ID" value="SER13862.1"/>
    <property type="molecule type" value="Genomic_DNA"/>
</dbReference>
<dbReference type="InterPro" id="IPR024651">
    <property type="entry name" value="FAD-SLDH_ssu"/>
</dbReference>
<sequence length="198" mass="21610">MLTLSHPVLKTVTPNLPQPDYDRVGIDTNRRRFLKSSLIVTAGCFITSLPLSGLAQNTASSGDTLRAFIRITQAITEHKQVNAELAAHFFNAFVKKVPNFAQQITPLVQMIQEGMSATAFAEKAQAAGLQARLQQIVTAWYTGTVGNDYHGILVSYQQAWMYRTVSDGLVVPTYCGNGPLWWTAPVPDANSTAVIDAL</sequence>
<gene>
    <name evidence="1" type="ORF">SAMN05216522_11244</name>
</gene>
<dbReference type="Pfam" id="PF12318">
    <property type="entry name" value="FAD-SLDH"/>
    <property type="match status" value="1"/>
</dbReference>
<dbReference type="OrthoDB" id="6162173at2"/>
<dbReference type="Proteomes" id="UP000242515">
    <property type="component" value="Unassembled WGS sequence"/>
</dbReference>
<dbReference type="AlphaFoldDB" id="A0A1H9LQT1"/>
<keyword evidence="2" id="KW-1185">Reference proteome</keyword>
<dbReference type="STRING" id="988801.SAMN05216522_11244"/>
<protein>
    <submittedName>
        <fullName evidence="1">Membrane bound FAD containing D-sorbitol dehydrogenase</fullName>
    </submittedName>
</protein>
<reference evidence="2" key="1">
    <citation type="submission" date="2016-10" db="EMBL/GenBank/DDBJ databases">
        <authorList>
            <person name="Varghese N."/>
            <person name="Submissions S."/>
        </authorList>
    </citation>
    <scope>NUCLEOTIDE SEQUENCE [LARGE SCALE GENOMIC DNA]</scope>
    <source>
        <strain evidence="2">8N4</strain>
    </source>
</reference>
<accession>A0A1H9LQT1</accession>
<proteinExistence type="predicted"/>